<dbReference type="NCBIfam" id="TIGR00177">
    <property type="entry name" value="molyb_syn"/>
    <property type="match status" value="1"/>
</dbReference>
<evidence type="ECO:0000259" key="2">
    <source>
        <dbReference type="SMART" id="SM00852"/>
    </source>
</evidence>
<dbReference type="InterPro" id="IPR041424">
    <property type="entry name" value="CinA_KH"/>
</dbReference>
<accession>A0A6J4JFZ6</accession>
<dbReference type="EMBL" id="CADCTK010000727">
    <property type="protein sequence ID" value="CAA9277143.1"/>
    <property type="molecule type" value="Genomic_DNA"/>
</dbReference>
<sequence length="405" mass="44330">MMQAEIVAIGTELLLGVTVDTNSAYLARQLATIGVPVRRVTLVRDDLPEMVTVIRQASERSGLVICSGGLGPTGDDLTREAIAEALEQPLEFHQFLLDDIAARFAAFKRTMSPSNRQQAFVPRGAHILRNPRGTAPAFVAQRGGRLVAALPGVPQELEYLTEHGVIPYLRDEHGLRNVIVVREVRVSGLPESVAGERIAEMMNLENPVVGITAKRGQHTIRIAATAGSHEEAEAMIAPLLETITRRFGEHLLGTETLEDRAGRLLAEHNSALLLREGAAQAAVFRRLTSVRTGEAALERGMVRLQRWQPEEGLLDERALEHAAHAMLDASTGGSENGLAVVVVPEEDRPDADYRTVHFLLSDGARTTYSTRGFDLRIAQGYDLVAATALELLRHWYETSIEEDRA</sequence>
<name>A0A6J4JFZ6_9CHLR</name>
<dbReference type="HAMAP" id="MF_00226_B">
    <property type="entry name" value="CinA_B"/>
    <property type="match status" value="1"/>
</dbReference>
<proteinExistence type="inferred from homology"/>
<dbReference type="Gene3D" id="3.40.980.10">
    <property type="entry name" value="MoaB/Mog-like domain"/>
    <property type="match status" value="1"/>
</dbReference>
<protein>
    <recommendedName>
        <fullName evidence="1">CinA-like protein</fullName>
    </recommendedName>
</protein>
<dbReference type="InterPro" id="IPR050101">
    <property type="entry name" value="CinA"/>
</dbReference>
<dbReference type="PANTHER" id="PTHR13939">
    <property type="entry name" value="NICOTINAMIDE-NUCLEOTIDE AMIDOHYDROLASE PNCC"/>
    <property type="match status" value="1"/>
</dbReference>
<comment type="similarity">
    <text evidence="1">Belongs to the CinA family.</text>
</comment>
<dbReference type="InterPro" id="IPR008135">
    <property type="entry name" value="Competence-induced_CinA"/>
</dbReference>
<dbReference type="SMART" id="SM00852">
    <property type="entry name" value="MoCF_biosynth"/>
    <property type="match status" value="1"/>
</dbReference>
<evidence type="ECO:0000256" key="1">
    <source>
        <dbReference type="HAMAP-Rule" id="MF_00226"/>
    </source>
</evidence>
<feature type="domain" description="MoaB/Mog" evidence="2">
    <location>
        <begin position="5"/>
        <end position="172"/>
    </location>
</feature>
<dbReference type="InterPro" id="IPR001453">
    <property type="entry name" value="MoaB/Mog_dom"/>
</dbReference>
<keyword evidence="3" id="KW-0378">Hydrolase</keyword>
<dbReference type="PIRSF" id="PIRSF006728">
    <property type="entry name" value="CinA"/>
    <property type="match status" value="1"/>
</dbReference>
<dbReference type="NCBIfam" id="TIGR00200">
    <property type="entry name" value="cinA_nterm"/>
    <property type="match status" value="1"/>
</dbReference>
<dbReference type="Gene3D" id="3.30.70.2860">
    <property type="match status" value="1"/>
</dbReference>
<dbReference type="CDD" id="cd00885">
    <property type="entry name" value="cinA"/>
    <property type="match status" value="1"/>
</dbReference>
<dbReference type="InterPro" id="IPR036425">
    <property type="entry name" value="MoaB/Mog-like_dom_sf"/>
</dbReference>
<dbReference type="PANTHER" id="PTHR13939:SF0">
    <property type="entry name" value="NMN AMIDOHYDROLASE-LIKE PROTEIN YFAY"/>
    <property type="match status" value="1"/>
</dbReference>
<dbReference type="SUPFAM" id="SSF53218">
    <property type="entry name" value="Molybdenum cofactor biosynthesis proteins"/>
    <property type="match status" value="1"/>
</dbReference>
<dbReference type="GO" id="GO:0016787">
    <property type="term" value="F:hydrolase activity"/>
    <property type="evidence" value="ECO:0007669"/>
    <property type="project" value="UniProtKB-KW"/>
</dbReference>
<dbReference type="Pfam" id="PF00994">
    <property type="entry name" value="MoCF_biosynth"/>
    <property type="match status" value="1"/>
</dbReference>
<dbReference type="Pfam" id="PF18146">
    <property type="entry name" value="CinA_KH"/>
    <property type="match status" value="1"/>
</dbReference>
<evidence type="ECO:0000313" key="3">
    <source>
        <dbReference type="EMBL" id="CAA9277143.1"/>
    </source>
</evidence>
<organism evidence="3">
    <name type="scientific">uncultured Chloroflexia bacterium</name>
    <dbReference type="NCBI Taxonomy" id="1672391"/>
    <lineage>
        <taxon>Bacteria</taxon>
        <taxon>Bacillati</taxon>
        <taxon>Chloroflexota</taxon>
        <taxon>Chloroflexia</taxon>
        <taxon>environmental samples</taxon>
    </lineage>
</organism>
<dbReference type="AlphaFoldDB" id="A0A6J4JFZ6"/>
<gene>
    <name evidence="3" type="ORF">AVDCRST_MAG26-3124</name>
</gene>
<reference evidence="3" key="1">
    <citation type="submission" date="2020-02" db="EMBL/GenBank/DDBJ databases">
        <authorList>
            <person name="Meier V. D."/>
        </authorList>
    </citation>
    <scope>NUCLEOTIDE SEQUENCE</scope>
    <source>
        <strain evidence="3">AVDCRST_MAG26</strain>
    </source>
</reference>